<dbReference type="PROSITE" id="PS00069">
    <property type="entry name" value="G6P_DEHYDROGENASE"/>
    <property type="match status" value="1"/>
</dbReference>
<evidence type="ECO:0000259" key="9">
    <source>
        <dbReference type="Pfam" id="PF02781"/>
    </source>
</evidence>
<evidence type="ECO:0000256" key="2">
    <source>
        <dbReference type="ARBA" id="ARBA00009975"/>
    </source>
</evidence>
<dbReference type="GO" id="GO:0006006">
    <property type="term" value="P:glucose metabolic process"/>
    <property type="evidence" value="ECO:0007669"/>
    <property type="project" value="UniProtKB-KW"/>
</dbReference>
<organism evidence="10 11">
    <name type="scientific">Prochlorococcus marinus XMU1408</name>
    <dbReference type="NCBI Taxonomy" id="2213228"/>
    <lineage>
        <taxon>Bacteria</taxon>
        <taxon>Bacillati</taxon>
        <taxon>Cyanobacteriota</taxon>
        <taxon>Cyanophyceae</taxon>
        <taxon>Synechococcales</taxon>
        <taxon>Prochlorococcaceae</taxon>
        <taxon>Prochlorococcus</taxon>
    </lineage>
</organism>
<feature type="binding site" evidence="7">
    <location>
        <position position="252"/>
    </location>
    <ligand>
        <name>substrate</name>
    </ligand>
</feature>
<proteinExistence type="inferred from homology"/>
<feature type="domain" description="Glucose-6-phosphate dehydrogenase C-terminal" evidence="9">
    <location>
        <begin position="206"/>
        <end position="505"/>
    </location>
</feature>
<keyword evidence="5 7" id="KW-0560">Oxidoreductase</keyword>
<comment type="similarity">
    <text evidence="2 7">Belongs to the glucose-6-phosphate dehydrogenase family.</text>
</comment>
<evidence type="ECO:0000259" key="8">
    <source>
        <dbReference type="Pfam" id="PF00479"/>
    </source>
</evidence>
<dbReference type="GO" id="GO:0009051">
    <property type="term" value="P:pentose-phosphate shunt, oxidative branch"/>
    <property type="evidence" value="ECO:0007669"/>
    <property type="project" value="TreeGrafter"/>
</dbReference>
<dbReference type="InterPro" id="IPR022675">
    <property type="entry name" value="G6P_DH_C"/>
</dbReference>
<sequence>MSMPVTNPLRIGLRQERVIPPQCLVIFGASGDLTHRKLVPALFELFKQRRLPSEFAVLGCARRPWTDEIFKSKMEEALSSQIKESPNEWELFAQNLFYEPVDLQQPEHLVKLGERLEKIDKLKATHGNRTFYLSVSPKFYGSGCRALAAAGLLKDHKRSRVVIEKPFGRDFNSAQSLNSLVQSCAQESQIFRIDHYLGKETVQNILVLRFANTIFEPIWNRNYISSVQITSSETVGVEDRAGYYESSGALRDMVQNHLTQMLALTAMEPPGHFDPEAIRNEKAKVLQAAKLANEEKPWECCVRGQYSKGGSNEEPLLGYREEPGVNPNSTTETYVAMKLFIDNWRWQGVPFYVRTGKRLAKRLSEVVLTFREAPVHLFDAAGGCPTSNQLILRIQPNEGAEFSFEVKSPGSGMRSRPVNMEFSYDESFGEPSDEGYVRLLADAMLGDPTLFTRSDEVEAAWRLYTPLLEMIEDSPWELPVYQYESRTWGPTESDLLIGKDQLLWRRP</sequence>
<feature type="active site" description="Proton acceptor" evidence="7">
    <location>
        <position position="257"/>
    </location>
</feature>
<dbReference type="OrthoDB" id="9802739at2"/>
<feature type="binding site" evidence="7">
    <location>
        <position position="165"/>
    </location>
    <ligand>
        <name>NADP(+)</name>
        <dbReference type="ChEBI" id="CHEBI:58349"/>
    </ligand>
</feature>
<evidence type="ECO:0000256" key="6">
    <source>
        <dbReference type="ARBA" id="ARBA00023277"/>
    </source>
</evidence>
<dbReference type="UniPathway" id="UPA00115">
    <property type="reaction ID" value="UER00408"/>
</dbReference>
<feature type="domain" description="Glucose-6-phosphate dehydrogenase NAD-binding" evidence="8">
    <location>
        <begin position="25"/>
        <end position="204"/>
    </location>
</feature>
<comment type="function">
    <text evidence="7">Catalyzes the oxidation of glucose 6-phosphate to 6-phosphogluconolactone.</text>
</comment>
<feature type="binding site" evidence="7">
    <location>
        <begin position="102"/>
        <end position="103"/>
    </location>
    <ligand>
        <name>NADP(+)</name>
        <dbReference type="ChEBI" id="CHEBI:58349"/>
    </ligand>
</feature>
<evidence type="ECO:0000256" key="1">
    <source>
        <dbReference type="ARBA" id="ARBA00004937"/>
    </source>
</evidence>
<keyword evidence="3 7" id="KW-0313">Glucose metabolism</keyword>
<feature type="binding site" evidence="7">
    <location>
        <position position="199"/>
    </location>
    <ligand>
        <name>substrate</name>
    </ligand>
</feature>
<dbReference type="InterPro" id="IPR022674">
    <property type="entry name" value="G6P_DH_NAD-bd"/>
</dbReference>
<evidence type="ECO:0000313" key="10">
    <source>
        <dbReference type="EMBL" id="PYE01671.1"/>
    </source>
</evidence>
<feature type="binding site" evidence="7">
    <location>
        <position position="195"/>
    </location>
    <ligand>
        <name>substrate</name>
    </ligand>
</feature>
<reference evidence="10 11" key="1">
    <citation type="journal article" date="2018" name="Appl. Environ. Microbiol.">
        <title>Genome rearrangement shapes Prochlorococcus ecological adaptation.</title>
        <authorList>
            <person name="Yan W."/>
            <person name="Wei S."/>
            <person name="Wang Q."/>
            <person name="Xiao X."/>
            <person name="Zeng Q."/>
            <person name="Jiao N."/>
            <person name="Zhang R."/>
        </authorList>
    </citation>
    <scope>NUCLEOTIDE SEQUENCE [LARGE SCALE GENOMIC DNA]</scope>
    <source>
        <strain evidence="10 11">XMU1408</strain>
    </source>
</reference>
<dbReference type="GO" id="GO:0004345">
    <property type="term" value="F:glucose-6-phosphate dehydrogenase activity"/>
    <property type="evidence" value="ECO:0007669"/>
    <property type="project" value="UniProtKB-UniRule"/>
</dbReference>
<dbReference type="GO" id="GO:0050661">
    <property type="term" value="F:NADP binding"/>
    <property type="evidence" value="ECO:0007669"/>
    <property type="project" value="UniProtKB-UniRule"/>
</dbReference>
<name>A0A318R8C7_PROMR</name>
<dbReference type="PRINTS" id="PR00079">
    <property type="entry name" value="G6PDHDRGNASE"/>
</dbReference>
<dbReference type="InterPro" id="IPR019796">
    <property type="entry name" value="G6P_DH_AS"/>
</dbReference>
<dbReference type="EC" id="1.1.1.49" evidence="7"/>
<accession>A0A318R8C7</accession>
<evidence type="ECO:0000256" key="4">
    <source>
        <dbReference type="ARBA" id="ARBA00022857"/>
    </source>
</evidence>
<feature type="binding site" evidence="7">
    <location>
        <position position="357"/>
    </location>
    <ligand>
        <name>substrate</name>
    </ligand>
</feature>
<dbReference type="InterPro" id="IPR036291">
    <property type="entry name" value="NAD(P)-bd_dom_sf"/>
</dbReference>
<dbReference type="Pfam" id="PF00479">
    <property type="entry name" value="G6PD_N"/>
    <property type="match status" value="1"/>
</dbReference>
<dbReference type="InterPro" id="IPR001282">
    <property type="entry name" value="G6P_DH"/>
</dbReference>
<feature type="binding site" evidence="7">
    <location>
        <position position="233"/>
    </location>
    <ligand>
        <name>substrate</name>
    </ligand>
</feature>
<dbReference type="SUPFAM" id="SSF51735">
    <property type="entry name" value="NAD(P)-binding Rossmann-fold domains"/>
    <property type="match status" value="1"/>
</dbReference>
<evidence type="ECO:0000256" key="3">
    <source>
        <dbReference type="ARBA" id="ARBA00022526"/>
    </source>
</evidence>
<dbReference type="HAMAP" id="MF_00966">
    <property type="entry name" value="G6PD"/>
    <property type="match status" value="1"/>
</dbReference>
<dbReference type="NCBIfam" id="TIGR00871">
    <property type="entry name" value="zwf"/>
    <property type="match status" value="1"/>
</dbReference>
<comment type="pathway">
    <text evidence="1 7">Carbohydrate degradation; pentose phosphate pathway; D-ribulose 5-phosphate from D-glucose 6-phosphate (oxidative stage): step 1/3.</text>
</comment>
<dbReference type="Gene3D" id="3.30.360.10">
    <property type="entry name" value="Dihydrodipicolinate Reductase, domain 2"/>
    <property type="match status" value="1"/>
</dbReference>
<dbReference type="RefSeq" id="WP_158466848.1">
    <property type="nucleotide sequence ID" value="NZ_QJUE01000004.1"/>
</dbReference>
<evidence type="ECO:0000313" key="11">
    <source>
        <dbReference type="Proteomes" id="UP000247807"/>
    </source>
</evidence>
<keyword evidence="4 7" id="KW-0521">NADP</keyword>
<dbReference type="PIRSF" id="PIRSF000110">
    <property type="entry name" value="G6PD"/>
    <property type="match status" value="1"/>
</dbReference>
<comment type="caution">
    <text evidence="7">Lacks conserved residue(s) required for the propagation of feature annotation.</text>
</comment>
<comment type="catalytic activity">
    <reaction evidence="7">
        <text>D-glucose 6-phosphate + NADP(+) = 6-phospho-D-glucono-1,5-lactone + NADPH + H(+)</text>
        <dbReference type="Rhea" id="RHEA:15841"/>
        <dbReference type="ChEBI" id="CHEBI:15378"/>
        <dbReference type="ChEBI" id="CHEBI:57783"/>
        <dbReference type="ChEBI" id="CHEBI:57955"/>
        <dbReference type="ChEBI" id="CHEBI:58349"/>
        <dbReference type="ChEBI" id="CHEBI:61548"/>
        <dbReference type="EC" id="1.1.1.49"/>
    </reaction>
</comment>
<dbReference type="AlphaFoldDB" id="A0A318R8C7"/>
<gene>
    <name evidence="7" type="primary">zwf</name>
    <name evidence="10" type="ORF">DNJ73_06205</name>
</gene>
<dbReference type="Gene3D" id="3.40.50.720">
    <property type="entry name" value="NAD(P)-binding Rossmann-like Domain"/>
    <property type="match status" value="1"/>
</dbReference>
<dbReference type="PANTHER" id="PTHR23429">
    <property type="entry name" value="GLUCOSE-6-PHOSPHATE 1-DEHYDROGENASE G6PD"/>
    <property type="match status" value="1"/>
</dbReference>
<evidence type="ECO:0000256" key="7">
    <source>
        <dbReference type="HAMAP-Rule" id="MF_00966"/>
    </source>
</evidence>
<feature type="binding site" evidence="7">
    <location>
        <position position="62"/>
    </location>
    <ligand>
        <name>NADP(+)</name>
        <dbReference type="ChEBI" id="CHEBI:58349"/>
    </ligand>
</feature>
<evidence type="ECO:0000256" key="5">
    <source>
        <dbReference type="ARBA" id="ARBA00023002"/>
    </source>
</evidence>
<dbReference type="Pfam" id="PF02781">
    <property type="entry name" value="G6PD_C"/>
    <property type="match status" value="1"/>
</dbReference>
<protein>
    <recommendedName>
        <fullName evidence="7">Glucose-6-phosphate 1-dehydrogenase</fullName>
        <shortName evidence="7">G6PD</shortName>
        <ecNumber evidence="7">1.1.1.49</ecNumber>
    </recommendedName>
</protein>
<dbReference type="GO" id="GO:0005829">
    <property type="term" value="C:cytosol"/>
    <property type="evidence" value="ECO:0007669"/>
    <property type="project" value="TreeGrafter"/>
</dbReference>
<comment type="caution">
    <text evidence="10">The sequence shown here is derived from an EMBL/GenBank/DDBJ whole genome shotgun (WGS) entry which is preliminary data.</text>
</comment>
<dbReference type="EMBL" id="QJUE01000004">
    <property type="protein sequence ID" value="PYE01671.1"/>
    <property type="molecule type" value="Genomic_DNA"/>
</dbReference>
<dbReference type="SUPFAM" id="SSF55347">
    <property type="entry name" value="Glyceraldehyde-3-phosphate dehydrogenase-like, C-terminal domain"/>
    <property type="match status" value="1"/>
</dbReference>
<keyword evidence="6 7" id="KW-0119">Carbohydrate metabolism</keyword>
<dbReference type="Proteomes" id="UP000247807">
    <property type="component" value="Unassembled WGS sequence"/>
</dbReference>
<dbReference type="PANTHER" id="PTHR23429:SF0">
    <property type="entry name" value="GLUCOSE-6-PHOSPHATE 1-DEHYDROGENASE"/>
    <property type="match status" value="1"/>
</dbReference>